<dbReference type="GO" id="GO:0005576">
    <property type="term" value="C:extracellular region"/>
    <property type="evidence" value="ECO:0007669"/>
    <property type="project" value="InterPro"/>
</dbReference>
<evidence type="ECO:0000313" key="1">
    <source>
        <dbReference type="EMBL" id="KAJ9136556.1"/>
    </source>
</evidence>
<dbReference type="AlphaFoldDB" id="A0AA38RM64"/>
<sequence>MIPNSLLNFTLPAPVTKRSFSCRTLAYGLSAADCQHMSDIGMAGQGANPTSNNGVVWIGSDGPNTFTFTNQATNPSPVPVALILWNAPSGDYQASFMNVRTPQISYSLPNTGDSVTISVANGISGAWAALNNQVTVLSQYGQIYNTWGEFTTGQYATVDISREVNMGGNVMSLKVAASGCVANMYTCAFQCKSGNTCGSSGTYDLVNCAAGSQPGASYGTYDGNPSGGCTGFSNGGHLDIELARY</sequence>
<dbReference type="GO" id="GO:0019863">
    <property type="term" value="F:IgE binding"/>
    <property type="evidence" value="ECO:0007669"/>
    <property type="project" value="InterPro"/>
</dbReference>
<dbReference type="Proteomes" id="UP001174694">
    <property type="component" value="Unassembled WGS sequence"/>
</dbReference>
<dbReference type="InterPro" id="IPR038903">
    <property type="entry name" value="Allergen_Asp_f_4"/>
</dbReference>
<proteinExistence type="predicted"/>
<gene>
    <name evidence="1" type="ORF">NKR23_g9758</name>
</gene>
<dbReference type="Pfam" id="PF25312">
    <property type="entry name" value="Allergen_Asp_f_4"/>
    <property type="match status" value="1"/>
</dbReference>
<keyword evidence="2" id="KW-1185">Reference proteome</keyword>
<name>A0AA38RM64_9PEZI</name>
<comment type="caution">
    <text evidence="1">The sequence shown here is derived from an EMBL/GenBank/DDBJ whole genome shotgun (WGS) entry which is preliminary data.</text>
</comment>
<evidence type="ECO:0000313" key="2">
    <source>
        <dbReference type="Proteomes" id="UP001174694"/>
    </source>
</evidence>
<dbReference type="EMBL" id="JANBVO010000039">
    <property type="protein sequence ID" value="KAJ9136556.1"/>
    <property type="molecule type" value="Genomic_DNA"/>
</dbReference>
<organism evidence="1 2">
    <name type="scientific">Pleurostoma richardsiae</name>
    <dbReference type="NCBI Taxonomy" id="41990"/>
    <lineage>
        <taxon>Eukaryota</taxon>
        <taxon>Fungi</taxon>
        <taxon>Dikarya</taxon>
        <taxon>Ascomycota</taxon>
        <taxon>Pezizomycotina</taxon>
        <taxon>Sordariomycetes</taxon>
        <taxon>Sordariomycetidae</taxon>
        <taxon>Calosphaeriales</taxon>
        <taxon>Pleurostomataceae</taxon>
        <taxon>Pleurostoma</taxon>
    </lineage>
</organism>
<accession>A0AA38RM64</accession>
<reference evidence="1" key="1">
    <citation type="submission" date="2022-07" db="EMBL/GenBank/DDBJ databases">
        <title>Fungi with potential for degradation of polypropylene.</title>
        <authorList>
            <person name="Gostincar C."/>
        </authorList>
    </citation>
    <scope>NUCLEOTIDE SEQUENCE</scope>
    <source>
        <strain evidence="1">EXF-13308</strain>
    </source>
</reference>
<protein>
    <submittedName>
        <fullName evidence="1">Effector 5 protein</fullName>
    </submittedName>
</protein>